<evidence type="ECO:0000313" key="2">
    <source>
        <dbReference type="EMBL" id="GLX84503.1"/>
    </source>
</evidence>
<keyword evidence="1" id="KW-0812">Transmembrane</keyword>
<comment type="caution">
    <text evidence="2">The sequence shown here is derived from an EMBL/GenBank/DDBJ whole genome shotgun (WGS) entry which is preliminary data.</text>
</comment>
<feature type="transmembrane region" description="Helical" evidence="1">
    <location>
        <begin position="74"/>
        <end position="94"/>
    </location>
</feature>
<keyword evidence="1" id="KW-1133">Transmembrane helix</keyword>
<protein>
    <recommendedName>
        <fullName evidence="4">DUF1648 domain-containing protein</fullName>
    </recommendedName>
</protein>
<feature type="transmembrane region" description="Helical" evidence="1">
    <location>
        <begin position="48"/>
        <end position="67"/>
    </location>
</feature>
<feature type="transmembrane region" description="Helical" evidence="1">
    <location>
        <begin position="7"/>
        <end position="28"/>
    </location>
</feature>
<dbReference type="EMBL" id="BSSV01000001">
    <property type="protein sequence ID" value="GLX84503.1"/>
    <property type="molecule type" value="Genomic_DNA"/>
</dbReference>
<feature type="transmembrane region" description="Helical" evidence="1">
    <location>
        <begin position="100"/>
        <end position="120"/>
    </location>
</feature>
<proteinExistence type="predicted"/>
<keyword evidence="3" id="KW-1185">Reference proteome</keyword>
<evidence type="ECO:0000256" key="1">
    <source>
        <dbReference type="SAM" id="Phobius"/>
    </source>
</evidence>
<reference evidence="2 3" key="1">
    <citation type="submission" date="2023-03" db="EMBL/GenBank/DDBJ databases">
        <title>Thalassotalea loyana LMG 22536T draft genome sequence.</title>
        <authorList>
            <person name="Sawabe T."/>
        </authorList>
    </citation>
    <scope>NUCLEOTIDE SEQUENCE [LARGE SCALE GENOMIC DNA]</scope>
    <source>
        <strain evidence="2 3">LMG 22536</strain>
    </source>
</reference>
<accession>A0ABQ6H8R2</accession>
<name>A0ABQ6H8R2_9GAMM</name>
<gene>
    <name evidence="2" type="ORF">tloyanaT_07550</name>
</gene>
<organism evidence="2 3">
    <name type="scientific">Thalassotalea loyana</name>
    <dbReference type="NCBI Taxonomy" id="280483"/>
    <lineage>
        <taxon>Bacteria</taxon>
        <taxon>Pseudomonadati</taxon>
        <taxon>Pseudomonadota</taxon>
        <taxon>Gammaproteobacteria</taxon>
        <taxon>Alteromonadales</taxon>
        <taxon>Colwelliaceae</taxon>
        <taxon>Thalassotalea</taxon>
    </lineage>
</organism>
<dbReference type="Proteomes" id="UP001157134">
    <property type="component" value="Unassembled WGS sequence"/>
</dbReference>
<evidence type="ECO:0000313" key="3">
    <source>
        <dbReference type="Proteomes" id="UP001157134"/>
    </source>
</evidence>
<keyword evidence="1" id="KW-0472">Membrane</keyword>
<sequence>MNKDKIFTLAILTSVLTSAYFFFLTGSYTPDISEAMNWHGYGDKTPDFLGKIVSVLWLAAPLFTLGFSRRARTVYTFLVPIGFLMTLSGGLNAYTPVEMAILQIGIFADGVALTLAYTILNDRFNSLKTEQLST</sequence>
<evidence type="ECO:0008006" key="4">
    <source>
        <dbReference type="Google" id="ProtNLM"/>
    </source>
</evidence>